<dbReference type="AlphaFoldDB" id="A0AAE0YE95"/>
<dbReference type="Proteomes" id="UP001283361">
    <property type="component" value="Unassembled WGS sequence"/>
</dbReference>
<organism evidence="1 2">
    <name type="scientific">Elysia crispata</name>
    <name type="common">lettuce slug</name>
    <dbReference type="NCBI Taxonomy" id="231223"/>
    <lineage>
        <taxon>Eukaryota</taxon>
        <taxon>Metazoa</taxon>
        <taxon>Spiralia</taxon>
        <taxon>Lophotrochozoa</taxon>
        <taxon>Mollusca</taxon>
        <taxon>Gastropoda</taxon>
        <taxon>Heterobranchia</taxon>
        <taxon>Euthyneura</taxon>
        <taxon>Panpulmonata</taxon>
        <taxon>Sacoglossa</taxon>
        <taxon>Placobranchoidea</taxon>
        <taxon>Plakobranchidae</taxon>
        <taxon>Elysia</taxon>
    </lineage>
</organism>
<reference evidence="1" key="1">
    <citation type="journal article" date="2023" name="G3 (Bethesda)">
        <title>A reference genome for the long-term kleptoplast-retaining sea slug Elysia crispata morphotype clarki.</title>
        <authorList>
            <person name="Eastman K.E."/>
            <person name="Pendleton A.L."/>
            <person name="Shaikh M.A."/>
            <person name="Suttiyut T."/>
            <person name="Ogas R."/>
            <person name="Tomko P."/>
            <person name="Gavelis G."/>
            <person name="Widhalm J.R."/>
            <person name="Wisecaver J.H."/>
        </authorList>
    </citation>
    <scope>NUCLEOTIDE SEQUENCE</scope>
    <source>
        <strain evidence="1">ECLA1</strain>
    </source>
</reference>
<dbReference type="EMBL" id="JAWDGP010006450">
    <property type="protein sequence ID" value="KAK3741015.1"/>
    <property type="molecule type" value="Genomic_DNA"/>
</dbReference>
<evidence type="ECO:0000313" key="1">
    <source>
        <dbReference type="EMBL" id="KAK3741015.1"/>
    </source>
</evidence>
<comment type="caution">
    <text evidence="1">The sequence shown here is derived from an EMBL/GenBank/DDBJ whole genome shotgun (WGS) entry which is preliminary data.</text>
</comment>
<sequence length="251" mass="27670">MIHAGRVGLKSGYGQVVEALEALLRCFSIRQIIPLLRIGRGSIAKGIARHIFIRQDCQVGESALKRQGSVFDMMLLKMKRVGLILTPVMSYIRRPFLPGPRDTTLMAPSRVRGSASGDRGKNRSALKQIFYLVEDDCCIMLYLCQCRLKDEMSETALSRGVSTITTSFRSAVSHSRGDYPEKYLLERSESFGRGLSQKYLQPARAHVCGPMGNISTLLRAEQRPAVVKSIGAEFYLNPAPSTGLGSTSLTP</sequence>
<gene>
    <name evidence="1" type="ORF">RRG08_005705</name>
</gene>
<protein>
    <submittedName>
        <fullName evidence="1">Uncharacterized protein</fullName>
    </submittedName>
</protein>
<proteinExistence type="predicted"/>
<keyword evidence="2" id="KW-1185">Reference proteome</keyword>
<accession>A0AAE0YE95</accession>
<evidence type="ECO:0000313" key="2">
    <source>
        <dbReference type="Proteomes" id="UP001283361"/>
    </source>
</evidence>
<name>A0AAE0YE95_9GAST</name>